<organism evidence="1 2">
    <name type="scientific">Paracerasibacillus soli</name>
    <dbReference type="NCBI Taxonomy" id="480284"/>
    <lineage>
        <taxon>Bacteria</taxon>
        <taxon>Bacillati</taxon>
        <taxon>Bacillota</taxon>
        <taxon>Bacilli</taxon>
        <taxon>Bacillales</taxon>
        <taxon>Bacillaceae</taxon>
        <taxon>Paracerasibacillus</taxon>
    </lineage>
</organism>
<evidence type="ECO:0000313" key="1">
    <source>
        <dbReference type="EMBL" id="MDY0408950.1"/>
    </source>
</evidence>
<protein>
    <recommendedName>
        <fullName evidence="3">Nucleotide kinase</fullName>
    </recommendedName>
</protein>
<sequence length="349" mass="39860">MKRQFSYYVSGNTADGYVNFIESNLKGIAQIYVLHHPSSYIKTELLQSFLQTQAEDDVEVLLSPLGEEYLDGVINRKKSVAVIIAEISGPILSQATLINLEDDIPTSEEGKHDLQSLQYQFNKRMQEAYEQFATGLKIHDKLEGIFIGEMDFAKADEIAEQFIHDLLKDEEKKEKQSQQYHRLFGTNTKEGAVNIVPTLLKDLKKSYFIKGRAGTGKSTFMKKVLAACEDYGFDLELYHCSFDPNSIDMVLVRELGFCIFDSTDPHEFFPSRKGEETIDMYKETVKDGTDEKYAEEIAAVTKEYKSHMKQGIAKIKEADIYVQQINEKFTLSENEMNQLSESVLQKINK</sequence>
<comment type="caution">
    <text evidence="1">The sequence shown here is derived from an EMBL/GenBank/DDBJ whole genome shotgun (WGS) entry which is preliminary data.</text>
</comment>
<evidence type="ECO:0008006" key="3">
    <source>
        <dbReference type="Google" id="ProtNLM"/>
    </source>
</evidence>
<dbReference type="Gene3D" id="3.40.50.300">
    <property type="entry name" value="P-loop containing nucleotide triphosphate hydrolases"/>
    <property type="match status" value="1"/>
</dbReference>
<proteinExistence type="predicted"/>
<evidence type="ECO:0000313" key="2">
    <source>
        <dbReference type="Proteomes" id="UP001275315"/>
    </source>
</evidence>
<reference evidence="1 2" key="1">
    <citation type="submission" date="2023-10" db="EMBL/GenBank/DDBJ databases">
        <title>Virgibacillus soli CC-YMP-6 genome.</title>
        <authorList>
            <person name="Miliotis G."/>
            <person name="Sengupta P."/>
            <person name="Hameed A."/>
            <person name="Chuvochina M."/>
            <person name="Mcdonagh F."/>
            <person name="Simpson A.C."/>
            <person name="Singh N.K."/>
            <person name="Rekha P.D."/>
            <person name="Raman K."/>
            <person name="Hugenholtz P."/>
            <person name="Venkateswaran K."/>
        </authorList>
    </citation>
    <scope>NUCLEOTIDE SEQUENCE [LARGE SCALE GENOMIC DNA]</scope>
    <source>
        <strain evidence="1 2">CC-YMP-6</strain>
    </source>
</reference>
<dbReference type="Proteomes" id="UP001275315">
    <property type="component" value="Unassembled WGS sequence"/>
</dbReference>
<gene>
    <name evidence="1" type="ORF">RWD45_10785</name>
</gene>
<dbReference type="InterPro" id="IPR027417">
    <property type="entry name" value="P-loop_NTPase"/>
</dbReference>
<dbReference type="RefSeq" id="WP_320379651.1">
    <property type="nucleotide sequence ID" value="NZ_JAWDIQ010000001.1"/>
</dbReference>
<dbReference type="EMBL" id="JAWDIQ010000001">
    <property type="protein sequence ID" value="MDY0408950.1"/>
    <property type="molecule type" value="Genomic_DNA"/>
</dbReference>
<accession>A0ABU5CRT9</accession>
<keyword evidence="2" id="KW-1185">Reference proteome</keyword>
<name>A0ABU5CRT9_9BACI</name>
<dbReference type="CDD" id="cd00882">
    <property type="entry name" value="Ras_like_GTPase"/>
    <property type="match status" value="1"/>
</dbReference>